<gene>
    <name evidence="2" type="ORF">KK1_026279</name>
</gene>
<dbReference type="Proteomes" id="UP000075243">
    <property type="component" value="Unassembled WGS sequence"/>
</dbReference>
<organism evidence="2 3">
    <name type="scientific">Cajanus cajan</name>
    <name type="common">Pigeon pea</name>
    <name type="synonym">Cajanus indicus</name>
    <dbReference type="NCBI Taxonomy" id="3821"/>
    <lineage>
        <taxon>Eukaryota</taxon>
        <taxon>Viridiplantae</taxon>
        <taxon>Streptophyta</taxon>
        <taxon>Embryophyta</taxon>
        <taxon>Tracheophyta</taxon>
        <taxon>Spermatophyta</taxon>
        <taxon>Magnoliopsida</taxon>
        <taxon>eudicotyledons</taxon>
        <taxon>Gunneridae</taxon>
        <taxon>Pentapetalae</taxon>
        <taxon>rosids</taxon>
        <taxon>fabids</taxon>
        <taxon>Fabales</taxon>
        <taxon>Fabaceae</taxon>
        <taxon>Papilionoideae</taxon>
        <taxon>50 kb inversion clade</taxon>
        <taxon>NPAAA clade</taxon>
        <taxon>indigoferoid/millettioid clade</taxon>
        <taxon>Phaseoleae</taxon>
        <taxon>Cajanus</taxon>
    </lineage>
</organism>
<proteinExistence type="predicted"/>
<dbReference type="AlphaFoldDB" id="A0A151SAT7"/>
<reference evidence="2" key="1">
    <citation type="journal article" date="2012" name="Nat. Biotechnol.">
        <title>Draft genome sequence of pigeonpea (Cajanus cajan), an orphan legume crop of resource-poor farmers.</title>
        <authorList>
            <person name="Varshney R.K."/>
            <person name="Chen W."/>
            <person name="Li Y."/>
            <person name="Bharti A.K."/>
            <person name="Saxena R.K."/>
            <person name="Schlueter J.A."/>
            <person name="Donoghue M.T."/>
            <person name="Azam S."/>
            <person name="Fan G."/>
            <person name="Whaley A.M."/>
            <person name="Farmer A.D."/>
            <person name="Sheridan J."/>
            <person name="Iwata A."/>
            <person name="Tuteja R."/>
            <person name="Penmetsa R.V."/>
            <person name="Wu W."/>
            <person name="Upadhyaya H.D."/>
            <person name="Yang S.P."/>
            <person name="Shah T."/>
            <person name="Saxena K.B."/>
            <person name="Michael T."/>
            <person name="McCombie W.R."/>
            <person name="Yang B."/>
            <person name="Zhang G."/>
            <person name="Yang H."/>
            <person name="Wang J."/>
            <person name="Spillane C."/>
            <person name="Cook D.R."/>
            <person name="May G.D."/>
            <person name="Xu X."/>
            <person name="Jackson S.A."/>
        </authorList>
    </citation>
    <scope>NUCLEOTIDE SEQUENCE [LARGE SCALE GENOMIC DNA]</scope>
</reference>
<feature type="domain" description="Reverse transcriptase Ty1/copia-type" evidence="1">
    <location>
        <begin position="1"/>
        <end position="55"/>
    </location>
</feature>
<sequence>MDVVTTYLYDSLDADICMKLPKGFNLSDDAISTKDYSIKLNKSLYGLKQSSRMWYN</sequence>
<evidence type="ECO:0000313" key="3">
    <source>
        <dbReference type="Proteomes" id="UP000075243"/>
    </source>
</evidence>
<evidence type="ECO:0000259" key="1">
    <source>
        <dbReference type="Pfam" id="PF07727"/>
    </source>
</evidence>
<evidence type="ECO:0000313" key="2">
    <source>
        <dbReference type="EMBL" id="KYP51922.1"/>
    </source>
</evidence>
<keyword evidence="3" id="KW-1185">Reference proteome</keyword>
<name>A0A151SAT7_CAJCA</name>
<dbReference type="Gramene" id="C.cajan_24805.t">
    <property type="protein sequence ID" value="C.cajan_24805.t.cds1"/>
    <property type="gene ID" value="C.cajan_24805"/>
</dbReference>
<dbReference type="InterPro" id="IPR013103">
    <property type="entry name" value="RVT_2"/>
</dbReference>
<accession>A0A151SAT7</accession>
<protein>
    <submittedName>
        <fullName evidence="2">Retrovirus-related Pol polyprotein from transposon TNT 1-94</fullName>
    </submittedName>
</protein>
<dbReference type="EMBL" id="KQ483431">
    <property type="protein sequence ID" value="KYP51922.1"/>
    <property type="molecule type" value="Genomic_DNA"/>
</dbReference>
<dbReference type="Pfam" id="PF07727">
    <property type="entry name" value="RVT_2"/>
    <property type="match status" value="1"/>
</dbReference>